<dbReference type="PANTHER" id="PTHR35908:SF1">
    <property type="entry name" value="CONSERVED PROTEIN"/>
    <property type="match status" value="1"/>
</dbReference>
<keyword evidence="3" id="KW-1185">Reference proteome</keyword>
<dbReference type="EMBL" id="JBHSKF010000001">
    <property type="protein sequence ID" value="MFC5285872.1"/>
    <property type="molecule type" value="Genomic_DNA"/>
</dbReference>
<feature type="domain" description="VOC" evidence="1">
    <location>
        <begin position="5"/>
        <end position="122"/>
    </location>
</feature>
<dbReference type="Pfam" id="PF18029">
    <property type="entry name" value="Glyoxalase_6"/>
    <property type="match status" value="1"/>
</dbReference>
<comment type="caution">
    <text evidence="2">The sequence shown here is derived from an EMBL/GenBank/DDBJ whole genome shotgun (WGS) entry which is preliminary data.</text>
</comment>
<dbReference type="RefSeq" id="WP_378243210.1">
    <property type="nucleotide sequence ID" value="NZ_JBHSKF010000001.1"/>
</dbReference>
<dbReference type="CDD" id="cd06587">
    <property type="entry name" value="VOC"/>
    <property type="match status" value="1"/>
</dbReference>
<accession>A0ABW0EEN1</accession>
<evidence type="ECO:0000313" key="2">
    <source>
        <dbReference type="EMBL" id="MFC5285872.1"/>
    </source>
</evidence>
<dbReference type="SUPFAM" id="SSF54593">
    <property type="entry name" value="Glyoxalase/Bleomycin resistance protein/Dihydroxybiphenyl dioxygenase"/>
    <property type="match status" value="1"/>
</dbReference>
<dbReference type="InterPro" id="IPR041581">
    <property type="entry name" value="Glyoxalase_6"/>
</dbReference>
<dbReference type="Gene3D" id="3.10.180.10">
    <property type="entry name" value="2,3-Dihydroxybiphenyl 1,2-Dioxygenase, domain 1"/>
    <property type="match status" value="1"/>
</dbReference>
<dbReference type="PROSITE" id="PS51819">
    <property type="entry name" value="VOC"/>
    <property type="match status" value="1"/>
</dbReference>
<protein>
    <submittedName>
        <fullName evidence="2">VOC family protein</fullName>
    </submittedName>
</protein>
<dbReference type="InterPro" id="IPR029068">
    <property type="entry name" value="Glyas_Bleomycin-R_OHBP_Dase"/>
</dbReference>
<proteinExistence type="predicted"/>
<gene>
    <name evidence="2" type="ORF">ACFPM7_02320</name>
</gene>
<sequence>MPGPTALRLTTVLDCPDPVALADFYRRVMDLPVEAREENGGEWVTMETPIGRVAFQRVADYVAPTWPQGPHPQMQHLDFQVADLDAGHERLLGLGVPVLDESHVPDFRVYADPAGHPFCLTR</sequence>
<evidence type="ECO:0000313" key="3">
    <source>
        <dbReference type="Proteomes" id="UP001596157"/>
    </source>
</evidence>
<dbReference type="InterPro" id="IPR037523">
    <property type="entry name" value="VOC_core"/>
</dbReference>
<reference evidence="3" key="1">
    <citation type="journal article" date="2019" name="Int. J. Syst. Evol. Microbiol.">
        <title>The Global Catalogue of Microorganisms (GCM) 10K type strain sequencing project: providing services to taxonomists for standard genome sequencing and annotation.</title>
        <authorList>
            <consortium name="The Broad Institute Genomics Platform"/>
            <consortium name="The Broad Institute Genome Sequencing Center for Infectious Disease"/>
            <person name="Wu L."/>
            <person name="Ma J."/>
        </authorList>
    </citation>
    <scope>NUCLEOTIDE SEQUENCE [LARGE SCALE GENOMIC DNA]</scope>
    <source>
        <strain evidence="3">CCUG 59778</strain>
    </source>
</reference>
<dbReference type="Proteomes" id="UP001596157">
    <property type="component" value="Unassembled WGS sequence"/>
</dbReference>
<name>A0ABW0EEN1_9PSEU</name>
<dbReference type="PANTHER" id="PTHR35908">
    <property type="entry name" value="HYPOTHETICAL FUSION PROTEIN"/>
    <property type="match status" value="1"/>
</dbReference>
<organism evidence="2 3">
    <name type="scientific">Actinokineospora guangxiensis</name>
    <dbReference type="NCBI Taxonomy" id="1490288"/>
    <lineage>
        <taxon>Bacteria</taxon>
        <taxon>Bacillati</taxon>
        <taxon>Actinomycetota</taxon>
        <taxon>Actinomycetes</taxon>
        <taxon>Pseudonocardiales</taxon>
        <taxon>Pseudonocardiaceae</taxon>
        <taxon>Actinokineospora</taxon>
    </lineage>
</organism>
<evidence type="ECO:0000259" key="1">
    <source>
        <dbReference type="PROSITE" id="PS51819"/>
    </source>
</evidence>